<dbReference type="CDD" id="cd12173">
    <property type="entry name" value="PGDH_4"/>
    <property type="match status" value="1"/>
</dbReference>
<evidence type="ECO:0000256" key="2">
    <source>
        <dbReference type="ARBA" id="ARBA00023002"/>
    </source>
</evidence>
<keyword evidence="3" id="KW-0520">NAD</keyword>
<accession>A0A261U324</accession>
<comment type="similarity">
    <text evidence="1 4">Belongs to the D-isomer specific 2-hydroxyacid dehydrogenase family.</text>
</comment>
<dbReference type="Pfam" id="PF00389">
    <property type="entry name" value="2-Hacid_dh"/>
    <property type="match status" value="1"/>
</dbReference>
<dbReference type="PROSITE" id="PS00671">
    <property type="entry name" value="D_2_HYDROXYACID_DH_3"/>
    <property type="match status" value="1"/>
</dbReference>
<evidence type="ECO:0000256" key="3">
    <source>
        <dbReference type="ARBA" id="ARBA00023027"/>
    </source>
</evidence>
<dbReference type="PANTHER" id="PTHR42789:SF1">
    <property type="entry name" value="D-ISOMER SPECIFIC 2-HYDROXYACID DEHYDROGENASE FAMILY PROTEIN (AFU_ORTHOLOGUE AFUA_6G10090)"/>
    <property type="match status" value="1"/>
</dbReference>
<dbReference type="GO" id="GO:0051287">
    <property type="term" value="F:NAD binding"/>
    <property type="evidence" value="ECO:0007669"/>
    <property type="project" value="InterPro"/>
</dbReference>
<feature type="domain" description="D-isomer specific 2-hydroxyacid dehydrogenase NAD-binding" evidence="6">
    <location>
        <begin position="144"/>
        <end position="316"/>
    </location>
</feature>
<reference evidence="7 8" key="1">
    <citation type="submission" date="2017-05" db="EMBL/GenBank/DDBJ databases">
        <title>Complete and WGS of Bordetella genogroups.</title>
        <authorList>
            <person name="Spilker T."/>
            <person name="LiPuma J."/>
        </authorList>
    </citation>
    <scope>NUCLEOTIDE SEQUENCE [LARGE SCALE GENOMIC DNA]</scope>
    <source>
        <strain evidence="7 8">AU9919</strain>
    </source>
</reference>
<evidence type="ECO:0000256" key="4">
    <source>
        <dbReference type="RuleBase" id="RU003719"/>
    </source>
</evidence>
<keyword evidence="8" id="KW-1185">Reference proteome</keyword>
<dbReference type="PROSITE" id="PS00670">
    <property type="entry name" value="D_2_HYDROXYACID_DH_2"/>
    <property type="match status" value="1"/>
</dbReference>
<dbReference type="GO" id="GO:0006564">
    <property type="term" value="P:L-serine biosynthetic process"/>
    <property type="evidence" value="ECO:0007669"/>
    <property type="project" value="UniProtKB-ARBA"/>
</dbReference>
<dbReference type="AlphaFoldDB" id="A0A261U324"/>
<name>A0A261U324_9BORD</name>
<evidence type="ECO:0000313" key="7">
    <source>
        <dbReference type="EMBL" id="OZI55951.1"/>
    </source>
</evidence>
<organism evidence="7 8">
    <name type="scientific">Bordetella genomosp. 4</name>
    <dbReference type="NCBI Taxonomy" id="463044"/>
    <lineage>
        <taxon>Bacteria</taxon>
        <taxon>Pseudomonadati</taxon>
        <taxon>Pseudomonadota</taxon>
        <taxon>Betaproteobacteria</taxon>
        <taxon>Burkholderiales</taxon>
        <taxon>Alcaligenaceae</taxon>
        <taxon>Bordetella</taxon>
    </lineage>
</organism>
<comment type="caution">
    <text evidence="7">The sequence shown here is derived from an EMBL/GenBank/DDBJ whole genome shotgun (WGS) entry which is preliminary data.</text>
</comment>
<dbReference type="SUPFAM" id="SSF52283">
    <property type="entry name" value="Formate/glycerate dehydrogenase catalytic domain-like"/>
    <property type="match status" value="1"/>
</dbReference>
<dbReference type="OrthoDB" id="9805416at2"/>
<dbReference type="InterPro" id="IPR029753">
    <property type="entry name" value="D-isomer_DH_CS"/>
</dbReference>
<evidence type="ECO:0000256" key="1">
    <source>
        <dbReference type="ARBA" id="ARBA00005854"/>
    </source>
</evidence>
<protein>
    <submittedName>
        <fullName evidence="7">3-phosphoglycerate dehydrogenase</fullName>
    </submittedName>
</protein>
<dbReference type="GO" id="GO:0004617">
    <property type="term" value="F:phosphoglycerate dehydrogenase activity"/>
    <property type="evidence" value="ECO:0007669"/>
    <property type="project" value="UniProtKB-ARBA"/>
</dbReference>
<proteinExistence type="inferred from homology"/>
<dbReference type="Gene3D" id="3.40.50.720">
    <property type="entry name" value="NAD(P)-binding Rossmann-like Domain"/>
    <property type="match status" value="2"/>
</dbReference>
<evidence type="ECO:0000313" key="8">
    <source>
        <dbReference type="Proteomes" id="UP000216885"/>
    </source>
</evidence>
<keyword evidence="2 4" id="KW-0560">Oxidoreductase</keyword>
<dbReference type="PANTHER" id="PTHR42789">
    <property type="entry name" value="D-ISOMER SPECIFIC 2-HYDROXYACID DEHYDROGENASE FAMILY PROTEIN (AFU_ORTHOLOGUE AFUA_6G10090)"/>
    <property type="match status" value="1"/>
</dbReference>
<evidence type="ECO:0000259" key="5">
    <source>
        <dbReference type="Pfam" id="PF00389"/>
    </source>
</evidence>
<dbReference type="InterPro" id="IPR036291">
    <property type="entry name" value="NAD(P)-bd_dom_sf"/>
</dbReference>
<gene>
    <name evidence="7" type="ORF">CAL20_10855</name>
</gene>
<feature type="domain" description="D-isomer specific 2-hydroxyacid dehydrogenase catalytic" evidence="5">
    <location>
        <begin position="48"/>
        <end position="340"/>
    </location>
</feature>
<dbReference type="InterPro" id="IPR050857">
    <property type="entry name" value="D-2-hydroxyacid_DH"/>
</dbReference>
<sequence>MADLGAAQRRRAEGRRNAVNAATLESPQEVLASAAQSQPAILITGADLADEALALLNGYRVIYAGKTPSEQDIVDLCRDHNPVAIIVRYGKVGAPAMDAAPALRVISKHGSGTDTIDKAAAQARNIEVVAAIGANAAAVAEQALTLLLACAKSVVELNARMHAGHWDKATHKSLELGGKTLGLIGLGAIGLRTAKMAAALDMRIIGFDPYAKALPDYIQSVDLDTLWRESDVISLHCPLTADNRGLINAQTLAQCKRGVIIVNTARGGLIDETALLDAVRSGQVQMAALDSFAVEPMVAGHPFQGEKNIILSPHIGGVTSAAYVNMGVAAAQNLLAVLARTNVSKQ</sequence>
<dbReference type="Proteomes" id="UP000216885">
    <property type="component" value="Unassembled WGS sequence"/>
</dbReference>
<dbReference type="FunFam" id="3.40.50.720:FF:000041">
    <property type="entry name" value="D-3-phosphoglycerate dehydrogenase"/>
    <property type="match status" value="1"/>
</dbReference>
<dbReference type="InterPro" id="IPR006140">
    <property type="entry name" value="D-isomer_DH_NAD-bd"/>
</dbReference>
<dbReference type="InterPro" id="IPR006139">
    <property type="entry name" value="D-isomer_2_OHA_DH_cat_dom"/>
</dbReference>
<dbReference type="GO" id="GO:0047545">
    <property type="term" value="F:(S)-2-hydroxyglutarate dehydrogenase activity"/>
    <property type="evidence" value="ECO:0007669"/>
    <property type="project" value="UniProtKB-ARBA"/>
</dbReference>
<dbReference type="SUPFAM" id="SSF51735">
    <property type="entry name" value="NAD(P)-binding Rossmann-fold domains"/>
    <property type="match status" value="1"/>
</dbReference>
<dbReference type="EMBL" id="NEVQ01000013">
    <property type="protein sequence ID" value="OZI55951.1"/>
    <property type="molecule type" value="Genomic_DNA"/>
</dbReference>
<dbReference type="Pfam" id="PF02826">
    <property type="entry name" value="2-Hacid_dh_C"/>
    <property type="match status" value="1"/>
</dbReference>
<evidence type="ECO:0000259" key="6">
    <source>
        <dbReference type="Pfam" id="PF02826"/>
    </source>
</evidence>